<dbReference type="Pfam" id="PF00657">
    <property type="entry name" value="Lipase_GDSL"/>
    <property type="match status" value="1"/>
</dbReference>
<evidence type="ECO:0000256" key="1">
    <source>
        <dbReference type="ARBA" id="ARBA00008668"/>
    </source>
</evidence>
<dbReference type="GO" id="GO:0016788">
    <property type="term" value="F:hydrolase activity, acting on ester bonds"/>
    <property type="evidence" value="ECO:0007669"/>
    <property type="project" value="InterPro"/>
</dbReference>
<proteinExistence type="inferred from homology"/>
<evidence type="ECO:0008006" key="4">
    <source>
        <dbReference type="Google" id="ProtNLM"/>
    </source>
</evidence>
<organism evidence="2 3">
    <name type="scientific">Thlaspi arvense</name>
    <name type="common">Field penny-cress</name>
    <dbReference type="NCBI Taxonomy" id="13288"/>
    <lineage>
        <taxon>Eukaryota</taxon>
        <taxon>Viridiplantae</taxon>
        <taxon>Streptophyta</taxon>
        <taxon>Embryophyta</taxon>
        <taxon>Tracheophyta</taxon>
        <taxon>Spermatophyta</taxon>
        <taxon>Magnoliopsida</taxon>
        <taxon>eudicotyledons</taxon>
        <taxon>Gunneridae</taxon>
        <taxon>Pentapetalae</taxon>
        <taxon>rosids</taxon>
        <taxon>malvids</taxon>
        <taxon>Brassicales</taxon>
        <taxon>Brassicaceae</taxon>
        <taxon>Thlaspideae</taxon>
        <taxon>Thlaspi</taxon>
    </lineage>
</organism>
<sequence>SIPSITGVSFASGGSGLDPITQLIIDEEKTRSIVSNAVFVISAGNNDIAITYSSNPARNTRYAVFSYTNMMVSWTQSFMTELYDLGARKFAVMGTLPLGCLPGASNALGGVCLEPTNAVARLFNRKLATEVNNLNSMLPGSRSIYVDMYSPLFELVKNPLRYGFTSPTRPCCCSPAAPVPCMDASRHVFWDIGHPSEKAYQTIIPPIIQQIQQSFA</sequence>
<reference evidence="2 3" key="1">
    <citation type="submission" date="2022-03" db="EMBL/GenBank/DDBJ databases">
        <authorList>
            <person name="Nunn A."/>
            <person name="Chopra R."/>
            <person name="Nunn A."/>
            <person name="Contreras Garrido A."/>
        </authorList>
    </citation>
    <scope>NUCLEOTIDE SEQUENCE [LARGE SCALE GENOMIC DNA]</scope>
</reference>
<dbReference type="InterPro" id="IPR001087">
    <property type="entry name" value="GDSL"/>
</dbReference>
<gene>
    <name evidence="2" type="ORF">TAV2_LOCUS13684</name>
</gene>
<dbReference type="InterPro" id="IPR050592">
    <property type="entry name" value="GDSL_lipolytic_enzyme"/>
</dbReference>
<evidence type="ECO:0000313" key="2">
    <source>
        <dbReference type="EMBL" id="CAH2060916.1"/>
    </source>
</evidence>
<dbReference type="GO" id="GO:0005576">
    <property type="term" value="C:extracellular region"/>
    <property type="evidence" value="ECO:0007669"/>
    <property type="project" value="TreeGrafter"/>
</dbReference>
<feature type="non-terminal residue" evidence="2">
    <location>
        <position position="1"/>
    </location>
</feature>
<dbReference type="AlphaFoldDB" id="A0AAU9S9J6"/>
<protein>
    <recommendedName>
        <fullName evidence="4">GDSL esterase/lipase</fullName>
    </recommendedName>
</protein>
<evidence type="ECO:0000313" key="3">
    <source>
        <dbReference type="Proteomes" id="UP000836841"/>
    </source>
</evidence>
<dbReference type="PANTHER" id="PTHR45642">
    <property type="entry name" value="GDSL ESTERASE/LIPASE EXL3"/>
    <property type="match status" value="1"/>
</dbReference>
<dbReference type="Proteomes" id="UP000836841">
    <property type="component" value="Chromosome 4"/>
</dbReference>
<dbReference type="InterPro" id="IPR036514">
    <property type="entry name" value="SGNH_hydro_sf"/>
</dbReference>
<dbReference type="EMBL" id="OU466860">
    <property type="protein sequence ID" value="CAH2060916.1"/>
    <property type="molecule type" value="Genomic_DNA"/>
</dbReference>
<name>A0AAU9S9J6_THLAR</name>
<comment type="similarity">
    <text evidence="1">Belongs to the 'GDSL' lipolytic enzyme family.</text>
</comment>
<dbReference type="SUPFAM" id="SSF52266">
    <property type="entry name" value="SGNH hydrolase"/>
    <property type="match status" value="1"/>
</dbReference>
<keyword evidence="3" id="KW-1185">Reference proteome</keyword>
<dbReference type="Gene3D" id="3.40.50.1110">
    <property type="entry name" value="SGNH hydrolase"/>
    <property type="match status" value="1"/>
</dbReference>
<dbReference type="PANTHER" id="PTHR45642:SF36">
    <property type="entry name" value="(RAPE) HYPOTHETICAL PROTEIN"/>
    <property type="match status" value="1"/>
</dbReference>
<accession>A0AAU9S9J6</accession>